<dbReference type="AlphaFoldDB" id="A0AAN6YIR4"/>
<evidence type="ECO:0000313" key="3">
    <source>
        <dbReference type="Proteomes" id="UP001301769"/>
    </source>
</evidence>
<dbReference type="GO" id="GO:0032153">
    <property type="term" value="C:cell division site"/>
    <property type="evidence" value="ECO:0007669"/>
    <property type="project" value="TreeGrafter"/>
</dbReference>
<feature type="transmembrane region" description="Helical" evidence="1">
    <location>
        <begin position="217"/>
        <end position="241"/>
    </location>
</feature>
<keyword evidence="1" id="KW-1133">Transmembrane helix</keyword>
<dbReference type="EMBL" id="MU858049">
    <property type="protein sequence ID" value="KAK4219300.1"/>
    <property type="molecule type" value="Genomic_DNA"/>
</dbReference>
<evidence type="ECO:0000256" key="1">
    <source>
        <dbReference type="SAM" id="Phobius"/>
    </source>
</evidence>
<evidence type="ECO:0000313" key="2">
    <source>
        <dbReference type="EMBL" id="KAK4219300.1"/>
    </source>
</evidence>
<accession>A0AAN6YIR4</accession>
<organism evidence="2 3">
    <name type="scientific">Rhypophila decipiens</name>
    <dbReference type="NCBI Taxonomy" id="261697"/>
    <lineage>
        <taxon>Eukaryota</taxon>
        <taxon>Fungi</taxon>
        <taxon>Dikarya</taxon>
        <taxon>Ascomycota</taxon>
        <taxon>Pezizomycotina</taxon>
        <taxon>Sordariomycetes</taxon>
        <taxon>Sordariomycetidae</taxon>
        <taxon>Sordariales</taxon>
        <taxon>Naviculisporaceae</taxon>
        <taxon>Rhypophila</taxon>
    </lineage>
</organism>
<reference evidence="2" key="1">
    <citation type="journal article" date="2023" name="Mol. Phylogenet. Evol.">
        <title>Genome-scale phylogeny and comparative genomics of the fungal order Sordariales.</title>
        <authorList>
            <person name="Hensen N."/>
            <person name="Bonometti L."/>
            <person name="Westerberg I."/>
            <person name="Brannstrom I.O."/>
            <person name="Guillou S."/>
            <person name="Cros-Aarteil S."/>
            <person name="Calhoun S."/>
            <person name="Haridas S."/>
            <person name="Kuo A."/>
            <person name="Mondo S."/>
            <person name="Pangilinan J."/>
            <person name="Riley R."/>
            <person name="LaButti K."/>
            <person name="Andreopoulos B."/>
            <person name="Lipzen A."/>
            <person name="Chen C."/>
            <person name="Yan M."/>
            <person name="Daum C."/>
            <person name="Ng V."/>
            <person name="Clum A."/>
            <person name="Steindorff A."/>
            <person name="Ohm R.A."/>
            <person name="Martin F."/>
            <person name="Silar P."/>
            <person name="Natvig D.O."/>
            <person name="Lalanne C."/>
            <person name="Gautier V."/>
            <person name="Ament-Velasquez S.L."/>
            <person name="Kruys A."/>
            <person name="Hutchinson M.I."/>
            <person name="Powell A.J."/>
            <person name="Barry K."/>
            <person name="Miller A.N."/>
            <person name="Grigoriev I.V."/>
            <person name="Debuchy R."/>
            <person name="Gladieux P."/>
            <person name="Hiltunen Thoren M."/>
            <person name="Johannesson H."/>
        </authorList>
    </citation>
    <scope>NUCLEOTIDE SEQUENCE</scope>
    <source>
        <strain evidence="2">PSN293</strain>
    </source>
</reference>
<keyword evidence="3" id="KW-1185">Reference proteome</keyword>
<keyword evidence="1" id="KW-0812">Transmembrane</keyword>
<dbReference type="GO" id="GO:0035838">
    <property type="term" value="C:growing cell tip"/>
    <property type="evidence" value="ECO:0007669"/>
    <property type="project" value="TreeGrafter"/>
</dbReference>
<protein>
    <submittedName>
        <fullName evidence="2">Actin cortical patch SUR7/pH-response regulator pali</fullName>
    </submittedName>
</protein>
<reference evidence="2" key="2">
    <citation type="submission" date="2023-05" db="EMBL/GenBank/DDBJ databases">
        <authorList>
            <consortium name="Lawrence Berkeley National Laboratory"/>
            <person name="Steindorff A."/>
            <person name="Hensen N."/>
            <person name="Bonometti L."/>
            <person name="Westerberg I."/>
            <person name="Brannstrom I.O."/>
            <person name="Guillou S."/>
            <person name="Cros-Aarteil S."/>
            <person name="Calhoun S."/>
            <person name="Haridas S."/>
            <person name="Kuo A."/>
            <person name="Mondo S."/>
            <person name="Pangilinan J."/>
            <person name="Riley R."/>
            <person name="Labutti K."/>
            <person name="Andreopoulos B."/>
            <person name="Lipzen A."/>
            <person name="Chen C."/>
            <person name="Yanf M."/>
            <person name="Daum C."/>
            <person name="Ng V."/>
            <person name="Clum A."/>
            <person name="Ohm R."/>
            <person name="Martin F."/>
            <person name="Silar P."/>
            <person name="Natvig D."/>
            <person name="Lalanne C."/>
            <person name="Gautier V."/>
            <person name="Ament-Velasquez S.L."/>
            <person name="Kruys A."/>
            <person name="Hutchinson M.I."/>
            <person name="Powell A.J."/>
            <person name="Barry K."/>
            <person name="Miller A.N."/>
            <person name="Grigoriev I.V."/>
            <person name="Debuchy R."/>
            <person name="Gladieux P."/>
            <person name="Thoren M.H."/>
            <person name="Johannesson H."/>
        </authorList>
    </citation>
    <scope>NUCLEOTIDE SEQUENCE</scope>
    <source>
        <strain evidence="2">PSN293</strain>
    </source>
</reference>
<comment type="caution">
    <text evidence="2">The sequence shown here is derived from an EMBL/GenBank/DDBJ whole genome shotgun (WGS) entry which is preliminary data.</text>
</comment>
<name>A0AAN6YIR4_9PEZI</name>
<feature type="transmembrane region" description="Helical" evidence="1">
    <location>
        <begin position="12"/>
        <end position="32"/>
    </location>
</feature>
<dbReference type="Proteomes" id="UP001301769">
    <property type="component" value="Unassembled WGS sequence"/>
</dbReference>
<dbReference type="Pfam" id="PF06687">
    <property type="entry name" value="SUR7"/>
    <property type="match status" value="1"/>
</dbReference>
<keyword evidence="1" id="KW-0472">Membrane</keyword>
<proteinExistence type="predicted"/>
<dbReference type="PANTHER" id="PTHR28013:SF7">
    <property type="entry name" value="PALI-DOMAIN-CONTAINING PROTEIN"/>
    <property type="match status" value="1"/>
</dbReference>
<feature type="transmembrane region" description="Helical" evidence="1">
    <location>
        <begin position="136"/>
        <end position="158"/>
    </location>
</feature>
<feature type="transmembrane region" description="Helical" evidence="1">
    <location>
        <begin position="165"/>
        <end position="188"/>
    </location>
</feature>
<dbReference type="GO" id="GO:0005886">
    <property type="term" value="C:plasma membrane"/>
    <property type="evidence" value="ECO:0007669"/>
    <property type="project" value="InterPro"/>
</dbReference>
<sequence>MARTGFFHHIGTFLLLSATILLIVTCISAPVVNNIALLHVDFGDNSRSSFFDRTSVNFGTFGWCETRNDAPDDCTNSRLGYSPYTAITRAMGNNGENIDDSDIDLGGIDDDGNIRVTNDGDRAAAVTTRKLTKAMVLHPIACGLNFIAFMLALGAGMVGSLLASMVALLAFLTTAVVMIIDFVMFSIVRSHVDDWTGGAEDRGTTGNGLVVQSHYGAAAWTTLASAICSLLGTIVVFFTCCSGRLHKRRQSRGVAAGPKTDYGVPATRTRRRKRFGIF</sequence>
<dbReference type="InterPro" id="IPR051380">
    <property type="entry name" value="pH-response_reg_palI/RIM9"/>
</dbReference>
<dbReference type="InterPro" id="IPR009571">
    <property type="entry name" value="SUR7/Rim9-like_fungi"/>
</dbReference>
<dbReference type="PANTHER" id="PTHR28013">
    <property type="entry name" value="PROTEIN DCV1-RELATED"/>
    <property type="match status" value="1"/>
</dbReference>
<gene>
    <name evidence="2" type="ORF">QBC37DRAFT_154572</name>
</gene>